<sequence length="61" mass="7338">MSNVKEKIVEVIESQPDDASYDEIMRELAFERMIERGMEDSRLGRIIKDEELKARIHSWWK</sequence>
<name>A0A4P9UVZ9_METBY</name>
<keyword evidence="2" id="KW-1185">Reference proteome</keyword>
<dbReference type="KEGG" id="mbur:EQU24_17920"/>
<gene>
    <name evidence="1" type="ORF">EQU24_17920</name>
</gene>
<dbReference type="OrthoDB" id="9802290at2"/>
<dbReference type="RefSeq" id="WP_017842246.1">
    <property type="nucleotide sequence ID" value="NZ_CP035467.1"/>
</dbReference>
<dbReference type="EMBL" id="CP035467">
    <property type="protein sequence ID" value="QCW83906.1"/>
    <property type="molecule type" value="Genomic_DNA"/>
</dbReference>
<evidence type="ECO:0000313" key="1">
    <source>
        <dbReference type="EMBL" id="QCW83906.1"/>
    </source>
</evidence>
<protein>
    <submittedName>
        <fullName evidence="1">Uncharacterized protein</fullName>
    </submittedName>
</protein>
<accession>A0A4P9UVZ9</accession>
<proteinExistence type="predicted"/>
<dbReference type="Proteomes" id="UP000305881">
    <property type="component" value="Chromosome"/>
</dbReference>
<evidence type="ECO:0000313" key="2">
    <source>
        <dbReference type="Proteomes" id="UP000305881"/>
    </source>
</evidence>
<dbReference type="AlphaFoldDB" id="A0A4P9UVZ9"/>
<dbReference type="STRING" id="675511.GCA_000341735_03864"/>
<organism evidence="1 2">
    <name type="scientific">Methylotuvimicrobium buryatense</name>
    <name type="common">Methylomicrobium buryatense</name>
    <dbReference type="NCBI Taxonomy" id="95641"/>
    <lineage>
        <taxon>Bacteria</taxon>
        <taxon>Pseudomonadati</taxon>
        <taxon>Pseudomonadota</taxon>
        <taxon>Gammaproteobacteria</taxon>
        <taxon>Methylococcales</taxon>
        <taxon>Methylococcaceae</taxon>
        <taxon>Methylotuvimicrobium</taxon>
    </lineage>
</organism>
<reference evidence="2" key="1">
    <citation type="journal article" date="2019" name="J. Bacteriol.">
        <title>A Mutagenic Screen Identifies a TonB-Dependent Receptor Required for the Lanthanide Metal Switch in the Type I Methanotroph 'Methylotuvimicrobium buryatense' 5GB1C.</title>
        <authorList>
            <person name="Groom J.D."/>
            <person name="Ford S.M."/>
            <person name="Pesesky M.W."/>
            <person name="Lidstrom M.E."/>
        </authorList>
    </citation>
    <scope>NUCLEOTIDE SEQUENCE [LARGE SCALE GENOMIC DNA]</scope>
    <source>
        <strain evidence="2">5GB1C</strain>
    </source>
</reference>